<feature type="transmembrane region" description="Helical" evidence="7">
    <location>
        <begin position="220"/>
        <end position="241"/>
    </location>
</feature>
<feature type="transmembrane region" description="Helical" evidence="7">
    <location>
        <begin position="253"/>
        <end position="270"/>
    </location>
</feature>
<comment type="subcellular location">
    <subcellularLocation>
        <location evidence="1">Cell membrane</location>
        <topology evidence="1">Multi-pass membrane protein</topology>
    </subcellularLocation>
</comment>
<name>A0A3M8P3X0_9BACL</name>
<evidence type="ECO:0000256" key="3">
    <source>
        <dbReference type="ARBA" id="ARBA00022475"/>
    </source>
</evidence>
<evidence type="ECO:0000256" key="1">
    <source>
        <dbReference type="ARBA" id="ARBA00004651"/>
    </source>
</evidence>
<accession>A0A3M8P3X0</accession>
<feature type="transmembrane region" description="Helical" evidence="7">
    <location>
        <begin position="291"/>
        <end position="313"/>
    </location>
</feature>
<dbReference type="Pfam" id="PF01757">
    <property type="entry name" value="Acyl_transf_3"/>
    <property type="match status" value="1"/>
</dbReference>
<feature type="transmembrane region" description="Helical" evidence="7">
    <location>
        <begin position="161"/>
        <end position="178"/>
    </location>
</feature>
<reference evidence="9 10" key="1">
    <citation type="journal article" date="2018" name="Int. J. Syst. Evol. Microbiol.">
        <title>Planococcus salinus sp. nov., a moderately halophilic bacterium isolated from a saline-alkali soil.</title>
        <authorList>
            <person name="Gan L."/>
        </authorList>
    </citation>
    <scope>NUCLEOTIDE SEQUENCE [LARGE SCALE GENOMIC DNA]</scope>
    <source>
        <strain evidence="9 10">LCB217</strain>
    </source>
</reference>
<comment type="caution">
    <text evidence="9">The sequence shown here is derived from an EMBL/GenBank/DDBJ whole genome shotgun (WGS) entry which is preliminary data.</text>
</comment>
<protein>
    <submittedName>
        <fullName evidence="9">Acyltransferase</fullName>
    </submittedName>
</protein>
<dbReference type="Proteomes" id="UP000275473">
    <property type="component" value="Unassembled WGS sequence"/>
</dbReference>
<comment type="similarity">
    <text evidence="2">Belongs to the acyltransferase 3 family.</text>
</comment>
<feature type="domain" description="Acyltransferase 3" evidence="8">
    <location>
        <begin position="12"/>
        <end position="341"/>
    </location>
</feature>
<feature type="transmembrane region" description="Helical" evidence="7">
    <location>
        <begin position="319"/>
        <end position="344"/>
    </location>
</feature>
<keyword evidence="9" id="KW-0808">Transferase</keyword>
<dbReference type="InterPro" id="IPR002656">
    <property type="entry name" value="Acyl_transf_3_dom"/>
</dbReference>
<keyword evidence="5 7" id="KW-1133">Transmembrane helix</keyword>
<evidence type="ECO:0000256" key="2">
    <source>
        <dbReference type="ARBA" id="ARBA00007400"/>
    </source>
</evidence>
<keyword evidence="10" id="KW-1185">Reference proteome</keyword>
<dbReference type="GO" id="GO:0009246">
    <property type="term" value="P:enterobacterial common antigen biosynthetic process"/>
    <property type="evidence" value="ECO:0007669"/>
    <property type="project" value="TreeGrafter"/>
</dbReference>
<proteinExistence type="inferred from homology"/>
<keyword evidence="3" id="KW-1003">Cell membrane</keyword>
<feature type="transmembrane region" description="Helical" evidence="7">
    <location>
        <begin position="190"/>
        <end position="208"/>
    </location>
</feature>
<gene>
    <name evidence="9" type="ORF">EEX84_14785</name>
</gene>
<keyword evidence="6 7" id="KW-0472">Membrane</keyword>
<feature type="transmembrane region" description="Helical" evidence="7">
    <location>
        <begin position="53"/>
        <end position="71"/>
    </location>
</feature>
<dbReference type="PANTHER" id="PTHR40074:SF2">
    <property type="entry name" value="O-ACETYLTRANSFERASE WECH"/>
    <property type="match status" value="1"/>
</dbReference>
<dbReference type="GO" id="GO:0016413">
    <property type="term" value="F:O-acetyltransferase activity"/>
    <property type="evidence" value="ECO:0007669"/>
    <property type="project" value="TreeGrafter"/>
</dbReference>
<evidence type="ECO:0000256" key="7">
    <source>
        <dbReference type="SAM" id="Phobius"/>
    </source>
</evidence>
<evidence type="ECO:0000256" key="6">
    <source>
        <dbReference type="ARBA" id="ARBA00023136"/>
    </source>
</evidence>
<dbReference type="PANTHER" id="PTHR40074">
    <property type="entry name" value="O-ACETYLTRANSFERASE WECH"/>
    <property type="match status" value="1"/>
</dbReference>
<dbReference type="EMBL" id="RIAX01000015">
    <property type="protein sequence ID" value="RNF38379.1"/>
    <property type="molecule type" value="Genomic_DNA"/>
</dbReference>
<feature type="transmembrane region" description="Helical" evidence="7">
    <location>
        <begin position="12"/>
        <end position="33"/>
    </location>
</feature>
<feature type="transmembrane region" description="Helical" evidence="7">
    <location>
        <begin position="133"/>
        <end position="154"/>
    </location>
</feature>
<keyword evidence="9" id="KW-0012">Acyltransferase</keyword>
<organism evidence="9 10">
    <name type="scientific">Planococcus salinus</name>
    <dbReference type="NCBI Taxonomy" id="1848460"/>
    <lineage>
        <taxon>Bacteria</taxon>
        <taxon>Bacillati</taxon>
        <taxon>Bacillota</taxon>
        <taxon>Bacilli</taxon>
        <taxon>Bacillales</taxon>
        <taxon>Caryophanaceae</taxon>
        <taxon>Planococcus</taxon>
    </lineage>
</organism>
<sequence length="381" mass="44818">MRCIKLKKEIKSIYFIRVFAMLMVVLVHVTAPYTHLFSPNTIQHISYHFVNNIVRVEAGLFIMLVGIVFFYNYRNRELTPKVLLDYFRKRVVYILIPYIIWSLIYEADAIYYNHKVFDMGGILDNILHGGSKYQLHFISLVVQFYLFFPIMLFIVQKSAFLRKYLWAVGVVIEFVYYFVNMEYRLTSGPFFVTIISPFLLGAWIGLHYEAIKAKITGSKTVLLGLAFLCAAVPYVLIRYQNAFNTRVPIPEELYKLIGIGFLVIGGLYFFHLSERLVVKLDSDAIEKVKNLAYYSFGYYLLHPYVITQVNIYFPIRDGWFSWHFMIFFQYVLVVVICYFVIWWFHRFIPLASFVFGKLPKKAPLFWEAGKERLPSAKGEKA</sequence>
<dbReference type="GO" id="GO:0005886">
    <property type="term" value="C:plasma membrane"/>
    <property type="evidence" value="ECO:0007669"/>
    <property type="project" value="UniProtKB-SubCell"/>
</dbReference>
<evidence type="ECO:0000313" key="10">
    <source>
        <dbReference type="Proteomes" id="UP000275473"/>
    </source>
</evidence>
<evidence type="ECO:0000313" key="9">
    <source>
        <dbReference type="EMBL" id="RNF38379.1"/>
    </source>
</evidence>
<feature type="transmembrane region" description="Helical" evidence="7">
    <location>
        <begin position="91"/>
        <end position="113"/>
    </location>
</feature>
<keyword evidence="4 7" id="KW-0812">Transmembrane</keyword>
<evidence type="ECO:0000256" key="5">
    <source>
        <dbReference type="ARBA" id="ARBA00022989"/>
    </source>
</evidence>
<evidence type="ECO:0000259" key="8">
    <source>
        <dbReference type="Pfam" id="PF01757"/>
    </source>
</evidence>
<dbReference type="AlphaFoldDB" id="A0A3M8P3X0"/>
<evidence type="ECO:0000256" key="4">
    <source>
        <dbReference type="ARBA" id="ARBA00022692"/>
    </source>
</evidence>